<dbReference type="PANTHER" id="PTHR10579:SF43">
    <property type="entry name" value="ZINC FINGER (C3HC4-TYPE RING FINGER) FAMILY PROTEIN"/>
    <property type="match status" value="1"/>
</dbReference>
<reference evidence="3 4" key="1">
    <citation type="submission" date="2013-07" db="EMBL/GenBank/DDBJ databases">
        <title>Completed genome of Sphingomonas sanxanigenens NX02.</title>
        <authorList>
            <person name="Ma T."/>
            <person name="Huang H."/>
            <person name="Wu M."/>
            <person name="Li X."/>
            <person name="Li G."/>
        </authorList>
    </citation>
    <scope>NUCLEOTIDE SEQUENCE [LARGE SCALE GENOMIC DNA]</scope>
    <source>
        <strain evidence="3 4">NX02</strain>
    </source>
</reference>
<organism evidence="3 4">
    <name type="scientific">Sphingomonas sanxanigenens DSM 19645 = NX02</name>
    <dbReference type="NCBI Taxonomy" id="1123269"/>
    <lineage>
        <taxon>Bacteria</taxon>
        <taxon>Pseudomonadati</taxon>
        <taxon>Pseudomonadota</taxon>
        <taxon>Alphaproteobacteria</taxon>
        <taxon>Sphingomonadales</taxon>
        <taxon>Sphingomonadaceae</taxon>
        <taxon>Sphingomonas</taxon>
    </lineage>
</organism>
<dbReference type="Pfam" id="PF00092">
    <property type="entry name" value="VWA"/>
    <property type="match status" value="1"/>
</dbReference>
<proteinExistence type="predicted"/>
<evidence type="ECO:0000256" key="1">
    <source>
        <dbReference type="SAM" id="SignalP"/>
    </source>
</evidence>
<feature type="signal peptide" evidence="1">
    <location>
        <begin position="1"/>
        <end position="27"/>
    </location>
</feature>
<dbReference type="eggNOG" id="COG2304">
    <property type="taxonomic scope" value="Bacteria"/>
</dbReference>
<dbReference type="Proteomes" id="UP000018851">
    <property type="component" value="Chromosome"/>
</dbReference>
<dbReference type="KEGG" id="ssan:NX02_23980"/>
<dbReference type="PATRIC" id="fig|1123269.5.peg.4699"/>
<dbReference type="RefSeq" id="WP_025294523.1">
    <property type="nucleotide sequence ID" value="NZ_CP006644.1"/>
</dbReference>
<dbReference type="SUPFAM" id="SSF53300">
    <property type="entry name" value="vWA-like"/>
    <property type="match status" value="1"/>
</dbReference>
<keyword evidence="4" id="KW-1185">Reference proteome</keyword>
<name>W0AH07_9SPHN</name>
<dbReference type="InterPro" id="IPR036465">
    <property type="entry name" value="vWFA_dom_sf"/>
</dbReference>
<dbReference type="EMBL" id="CP006644">
    <property type="protein sequence ID" value="AHE56406.1"/>
    <property type="molecule type" value="Genomic_DNA"/>
</dbReference>
<dbReference type="PROSITE" id="PS50234">
    <property type="entry name" value="VWFA"/>
    <property type="match status" value="1"/>
</dbReference>
<sequence length="603" mass="64502">MPLSRRLPLPRLLLSLALVLPAPALLAQDQPPQEEEQEGLDNVIVTGMRVRQGGAQDIRHFRKVALESGIPQPDSLTVEGLMGEHDLTIATATPCAQLFCLATEAMPAALPGRPDDRLFVGLGFGSNIDADTWRRAPLNLVAVVDKSGSMDGQPLDLVRKSLRQIAGQMRTGDRIAIVLYGDESHVWLKPTDAGRDRAAVLAAIDGIKSEGSTNMEEGLKIGYETAFADAARFEGNTRVMLFTDEQPNVGSTDAGSFMGMALDASRRGIGLTTIGVGLQFDAELATTISSVRGGNLFFIGNADEVKSVFVRQLDTMVSELAHDVVLTMVPTAGYSITGVFGVPDGLMQEGKDGAIAITVPTAFLSTNGGGIFVSLGKESARDHLPAIALAAGEPLMRVDLSYVGAADGKAGRDSVTVAAPAGTPSTALRSAQLLVDEYLSMQGAAAAYHSNNDPKAAYALLAGLDKRLAASGLSGLEGERTLVGKLLEQTAFYAGYAGERPKSLSHLGVIGDWRIISAVGFEDLRRGDQVSFSDDEEFTVVRANPRRGEEAEDYESYEINERKIHLPESKLVMSYRADRDRLYLNGDDAQGRLRLVMARLETE</sequence>
<dbReference type="SMART" id="SM00327">
    <property type="entry name" value="VWA"/>
    <property type="match status" value="1"/>
</dbReference>
<accession>W0AH07</accession>
<dbReference type="AlphaFoldDB" id="W0AH07"/>
<dbReference type="Gene3D" id="3.40.50.410">
    <property type="entry name" value="von Willebrand factor, type A domain"/>
    <property type="match status" value="1"/>
</dbReference>
<gene>
    <name evidence="3" type="ORF">NX02_23980</name>
</gene>
<dbReference type="InterPro" id="IPR002035">
    <property type="entry name" value="VWF_A"/>
</dbReference>
<dbReference type="PANTHER" id="PTHR10579">
    <property type="entry name" value="CALCIUM-ACTIVATED CHLORIDE CHANNEL REGULATOR"/>
    <property type="match status" value="1"/>
</dbReference>
<evidence type="ECO:0000313" key="3">
    <source>
        <dbReference type="EMBL" id="AHE56406.1"/>
    </source>
</evidence>
<feature type="chain" id="PRO_5004785398" description="VWFA domain-containing protein" evidence="1">
    <location>
        <begin position="28"/>
        <end position="603"/>
    </location>
</feature>
<dbReference type="InterPro" id="IPR051266">
    <property type="entry name" value="CLCR"/>
</dbReference>
<dbReference type="HOGENOM" id="CLU_452618_0_0_5"/>
<protein>
    <recommendedName>
        <fullName evidence="2">VWFA domain-containing protein</fullName>
    </recommendedName>
</protein>
<evidence type="ECO:0000259" key="2">
    <source>
        <dbReference type="PROSITE" id="PS50234"/>
    </source>
</evidence>
<evidence type="ECO:0000313" key="4">
    <source>
        <dbReference type="Proteomes" id="UP000018851"/>
    </source>
</evidence>
<feature type="domain" description="VWFA" evidence="2">
    <location>
        <begin position="139"/>
        <end position="313"/>
    </location>
</feature>
<dbReference type="OrthoDB" id="9784383at2"/>
<keyword evidence="1" id="KW-0732">Signal</keyword>